<dbReference type="SUPFAM" id="SSF54211">
    <property type="entry name" value="Ribosomal protein S5 domain 2-like"/>
    <property type="match status" value="1"/>
</dbReference>
<keyword evidence="5" id="KW-0143">Chaperone</keyword>
<name>A0AA38M071_9CUCU</name>
<feature type="binding site" evidence="6">
    <location>
        <begin position="165"/>
        <end position="170"/>
    </location>
    <ligand>
        <name>ATP</name>
        <dbReference type="ChEBI" id="CHEBI:30616"/>
    </ligand>
</feature>
<evidence type="ECO:0000256" key="3">
    <source>
        <dbReference type="ARBA" id="ARBA00022741"/>
    </source>
</evidence>
<evidence type="ECO:0000256" key="6">
    <source>
        <dbReference type="PIRSR" id="PIRSR002583-1"/>
    </source>
</evidence>
<dbReference type="InterPro" id="IPR003594">
    <property type="entry name" value="HATPase_dom"/>
</dbReference>
<comment type="caution">
    <text evidence="9">The sequence shown here is derived from an EMBL/GenBank/DDBJ whole genome shotgun (WGS) entry which is preliminary data.</text>
</comment>
<dbReference type="Gene3D" id="3.40.50.11260">
    <property type="match status" value="1"/>
</dbReference>
<feature type="binding site" evidence="6">
    <location>
        <position position="138"/>
    </location>
    <ligand>
        <name>ATP</name>
        <dbReference type="ChEBI" id="CHEBI:30616"/>
    </ligand>
</feature>
<evidence type="ECO:0000313" key="9">
    <source>
        <dbReference type="EMBL" id="KAJ3634400.1"/>
    </source>
</evidence>
<feature type="region of interest" description="Disordered" evidence="7">
    <location>
        <begin position="780"/>
        <end position="822"/>
    </location>
</feature>
<feature type="binding site" evidence="6">
    <location>
        <position position="215"/>
    </location>
    <ligand>
        <name>ATP</name>
        <dbReference type="ChEBI" id="CHEBI:30616"/>
    </ligand>
</feature>
<dbReference type="SUPFAM" id="SSF110942">
    <property type="entry name" value="HSP90 C-terminal domain"/>
    <property type="match status" value="1"/>
</dbReference>
<dbReference type="Pfam" id="PF00183">
    <property type="entry name" value="HSP90"/>
    <property type="match status" value="1"/>
</dbReference>
<evidence type="ECO:0000259" key="8">
    <source>
        <dbReference type="SMART" id="SM00387"/>
    </source>
</evidence>
<dbReference type="GO" id="GO:0016887">
    <property type="term" value="F:ATP hydrolysis activity"/>
    <property type="evidence" value="ECO:0007669"/>
    <property type="project" value="InterPro"/>
</dbReference>
<dbReference type="InterPro" id="IPR001404">
    <property type="entry name" value="Hsp90_fam"/>
</dbReference>
<dbReference type="Gene3D" id="3.30.565.10">
    <property type="entry name" value="Histidine kinase-like ATPase, C-terminal domain"/>
    <property type="match status" value="1"/>
</dbReference>
<comment type="similarity">
    <text evidence="1">Belongs to the heat shock protein 90 family.</text>
</comment>
<dbReference type="PANTHER" id="PTHR11528">
    <property type="entry name" value="HEAT SHOCK PROTEIN 90 FAMILY MEMBER"/>
    <property type="match status" value="1"/>
</dbReference>
<dbReference type="InterPro" id="IPR020575">
    <property type="entry name" value="Hsp90_N"/>
</dbReference>
<feature type="binding site" evidence="6">
    <location>
        <position position="130"/>
    </location>
    <ligand>
        <name>ATP</name>
        <dbReference type="ChEBI" id="CHEBI:30616"/>
    </ligand>
</feature>
<evidence type="ECO:0000256" key="7">
    <source>
        <dbReference type="SAM" id="MobiDB-lite"/>
    </source>
</evidence>
<feature type="binding site" evidence="6">
    <location>
        <position position="125"/>
    </location>
    <ligand>
        <name>ATP</name>
        <dbReference type="ChEBI" id="CHEBI:30616"/>
    </ligand>
</feature>
<evidence type="ECO:0000313" key="10">
    <source>
        <dbReference type="Proteomes" id="UP001168821"/>
    </source>
</evidence>
<dbReference type="PRINTS" id="PR00775">
    <property type="entry name" value="HEATSHOCK90"/>
</dbReference>
<protein>
    <recommendedName>
        <fullName evidence="2">Heat shock protein 83</fullName>
    </recommendedName>
</protein>
<feature type="region of interest" description="Disordered" evidence="7">
    <location>
        <begin position="264"/>
        <end position="310"/>
    </location>
</feature>
<dbReference type="GO" id="GO:0140662">
    <property type="term" value="F:ATP-dependent protein folding chaperone"/>
    <property type="evidence" value="ECO:0007669"/>
    <property type="project" value="InterPro"/>
</dbReference>
<feature type="compositionally biased region" description="Basic and acidic residues" evidence="7">
    <location>
        <begin position="264"/>
        <end position="298"/>
    </location>
</feature>
<feature type="domain" description="Histidine kinase/HSP90-like ATPase" evidence="8">
    <location>
        <begin position="73"/>
        <end position="225"/>
    </location>
</feature>
<dbReference type="CDD" id="cd16927">
    <property type="entry name" value="HATPase_Hsp90-like"/>
    <property type="match status" value="1"/>
</dbReference>
<dbReference type="GO" id="GO:0051082">
    <property type="term" value="F:unfolded protein binding"/>
    <property type="evidence" value="ECO:0007669"/>
    <property type="project" value="InterPro"/>
</dbReference>
<dbReference type="InterPro" id="IPR037196">
    <property type="entry name" value="HSP90_C"/>
</dbReference>
<dbReference type="NCBIfam" id="NF003555">
    <property type="entry name" value="PRK05218.1"/>
    <property type="match status" value="1"/>
</dbReference>
<evidence type="ECO:0000256" key="2">
    <source>
        <dbReference type="ARBA" id="ARBA00021845"/>
    </source>
</evidence>
<dbReference type="GO" id="GO:0005524">
    <property type="term" value="F:ATP binding"/>
    <property type="evidence" value="ECO:0007669"/>
    <property type="project" value="UniProtKB-KW"/>
</dbReference>
<dbReference type="Gene3D" id="3.30.230.80">
    <property type="match status" value="1"/>
</dbReference>
<keyword evidence="4 6" id="KW-0067">ATP-binding</keyword>
<dbReference type="Pfam" id="PF13589">
    <property type="entry name" value="HATPase_c_3"/>
    <property type="match status" value="1"/>
</dbReference>
<dbReference type="SMART" id="SM00387">
    <property type="entry name" value="HATPase_c"/>
    <property type="match status" value="1"/>
</dbReference>
<evidence type="ECO:0000256" key="1">
    <source>
        <dbReference type="ARBA" id="ARBA00008239"/>
    </source>
</evidence>
<keyword evidence="3 6" id="KW-0547">Nucleotide-binding</keyword>
<proteinExistence type="inferred from homology"/>
<dbReference type="EMBL" id="JALNTZ010000553">
    <property type="protein sequence ID" value="KAJ3634400.1"/>
    <property type="molecule type" value="Genomic_DNA"/>
</dbReference>
<evidence type="ECO:0000256" key="4">
    <source>
        <dbReference type="ARBA" id="ARBA00022840"/>
    </source>
</evidence>
<evidence type="ECO:0000256" key="5">
    <source>
        <dbReference type="ARBA" id="ARBA00023186"/>
    </source>
</evidence>
<feature type="binding site" evidence="6">
    <location>
        <position position="439"/>
    </location>
    <ligand>
        <name>ATP</name>
        <dbReference type="ChEBI" id="CHEBI:30616"/>
    </ligand>
</feature>
<feature type="binding site" evidence="6">
    <location>
        <position position="84"/>
    </location>
    <ligand>
        <name>ATP</name>
        <dbReference type="ChEBI" id="CHEBI:30616"/>
    </ligand>
</feature>
<sequence length="822" mass="94030">MRHAHTGGQTGWDNSIDFLLEDFVVVGSLHVLVERSGETANLAGTLDIKGEARPFQAEVNKLMHLIINSLYSKKEIFLRELISNAADALDKVRLHSLTNPNLGSELELTIKIRADKPARLLHIVDTGIGMSESELHNNLGQIAHSGTAEFLKTLKAEDSKNLIGQFGVGFYSAFLVSDKVTVKSKSATDDQYLWVSNSSSYVVARDEAGPFVRGTTVTLHIKNDSVSFLEQEKLEKLIKTYSQFIDYPIYLYKVEEQEVEVEDEEKKAEWEKKKAEKEARLKEKEEAGEKEGTVVDKHEEEDDIGDEPPKKTITVASLGKTIADYALMNSVKPLWARDPSEVTKDEYHSFYKSFTEDEKPPLAYVHFKVEGNVPFRALLYIPRKAPFEILDNLNPKSDISFHVNRIFITKDLGDDFLRKYISFVKGFCDATDFPLQVSRESVRRSNLRIVGNKITKKVLDLIKNLAKDPEEYYDFWKEYSKFIKLGVAEGDANKERLAALLRYQSSYTIGKDEKALTSLEDYVSRMKKNQKVIYFLSCQTIYECKTSPLSENLIKFAYEILFFTDSIDEFIMQSFREYKDYRFQNIAKDGAKIGEHSKKRKEYIKQQEAAYESLIKFLLLVLNDEVDRVTISSRLHSSPFAAITKEWAHSGTMQRVQNTRTRDRGIHECVLFLHQLIHYALLIKLLLAARIYFNQKLKLEINPRHPIVKKLLTKTDAIVAEGATDEDILLADPELNDMCRMLYEMAKVRSGYEFKDPIKFSKLLESSVLRFYNIGSDEVLEEEPVFDDDDAGETKDEEGGKDMDDEEGGETPSAEESERDEL</sequence>
<gene>
    <name evidence="9" type="ORF">Zmor_019119</name>
</gene>
<keyword evidence="10" id="KW-1185">Reference proteome</keyword>
<accession>A0AA38M071</accession>
<feature type="compositionally biased region" description="Acidic residues" evidence="7">
    <location>
        <begin position="780"/>
        <end position="791"/>
    </location>
</feature>
<feature type="compositionally biased region" description="Acidic residues" evidence="7">
    <location>
        <begin position="803"/>
        <end position="822"/>
    </location>
</feature>
<feature type="binding site" evidence="6">
    <location>
        <begin position="145"/>
        <end position="146"/>
    </location>
    <ligand>
        <name>ATP</name>
        <dbReference type="ChEBI" id="CHEBI:30616"/>
    </ligand>
</feature>
<dbReference type="Proteomes" id="UP001168821">
    <property type="component" value="Unassembled WGS sequence"/>
</dbReference>
<reference evidence="9" key="1">
    <citation type="journal article" date="2023" name="G3 (Bethesda)">
        <title>Whole genome assemblies of Zophobas morio and Tenebrio molitor.</title>
        <authorList>
            <person name="Kaur S."/>
            <person name="Stinson S.A."/>
            <person name="diCenzo G.C."/>
        </authorList>
    </citation>
    <scope>NUCLEOTIDE SEQUENCE</scope>
    <source>
        <strain evidence="9">QUZm001</strain>
    </source>
</reference>
<dbReference type="HAMAP" id="MF_00505">
    <property type="entry name" value="HSP90"/>
    <property type="match status" value="1"/>
</dbReference>
<dbReference type="PIRSF" id="PIRSF002583">
    <property type="entry name" value="Hsp90"/>
    <property type="match status" value="1"/>
</dbReference>
<dbReference type="InterPro" id="IPR020568">
    <property type="entry name" value="Ribosomal_Su5_D2-typ_SF"/>
</dbReference>
<dbReference type="Gene3D" id="1.20.120.790">
    <property type="entry name" value="Heat shock protein 90, C-terminal domain"/>
    <property type="match status" value="1"/>
</dbReference>
<dbReference type="InterPro" id="IPR036890">
    <property type="entry name" value="HATPase_C_sf"/>
</dbReference>
<feature type="binding site" evidence="6">
    <location>
        <position position="80"/>
    </location>
    <ligand>
        <name>ATP</name>
        <dbReference type="ChEBI" id="CHEBI:30616"/>
    </ligand>
</feature>
<feature type="compositionally biased region" description="Basic and acidic residues" evidence="7">
    <location>
        <begin position="792"/>
        <end position="802"/>
    </location>
</feature>
<dbReference type="SUPFAM" id="SSF55874">
    <property type="entry name" value="ATPase domain of HSP90 chaperone/DNA topoisomerase II/histidine kinase"/>
    <property type="match status" value="1"/>
</dbReference>
<organism evidence="9 10">
    <name type="scientific">Zophobas morio</name>
    <dbReference type="NCBI Taxonomy" id="2755281"/>
    <lineage>
        <taxon>Eukaryota</taxon>
        <taxon>Metazoa</taxon>
        <taxon>Ecdysozoa</taxon>
        <taxon>Arthropoda</taxon>
        <taxon>Hexapoda</taxon>
        <taxon>Insecta</taxon>
        <taxon>Pterygota</taxon>
        <taxon>Neoptera</taxon>
        <taxon>Endopterygota</taxon>
        <taxon>Coleoptera</taxon>
        <taxon>Polyphaga</taxon>
        <taxon>Cucujiformia</taxon>
        <taxon>Tenebrionidae</taxon>
        <taxon>Zophobas</taxon>
    </lineage>
</organism>
<dbReference type="FunFam" id="3.30.565.10:FF:000005">
    <property type="entry name" value="Heat shock protein 90"/>
    <property type="match status" value="1"/>
</dbReference>
<dbReference type="AlphaFoldDB" id="A0AA38M071"/>